<organism evidence="1 2">
    <name type="scientific">Palleniella muris</name>
    <dbReference type="NCBI Taxonomy" id="3038145"/>
    <lineage>
        <taxon>Bacteria</taxon>
        <taxon>Pseudomonadati</taxon>
        <taxon>Bacteroidota</taxon>
        <taxon>Bacteroidia</taxon>
        <taxon>Bacteroidales</taxon>
        <taxon>Prevotellaceae</taxon>
        <taxon>Palleniella</taxon>
    </lineage>
</organism>
<gene>
    <name evidence="1" type="ORF">E5358_14745</name>
</gene>
<evidence type="ECO:0000313" key="1">
    <source>
        <dbReference type="EMBL" id="TGX79601.1"/>
    </source>
</evidence>
<keyword evidence="2" id="KW-1185">Reference proteome</keyword>
<evidence type="ECO:0000313" key="2">
    <source>
        <dbReference type="Proteomes" id="UP000308886"/>
    </source>
</evidence>
<comment type="caution">
    <text evidence="1">The sequence shown here is derived from an EMBL/GenBank/DDBJ whole genome shotgun (WGS) entry which is preliminary data.</text>
</comment>
<dbReference type="Proteomes" id="UP000308886">
    <property type="component" value="Unassembled WGS sequence"/>
</dbReference>
<reference evidence="1" key="1">
    <citation type="submission" date="2019-04" db="EMBL/GenBank/DDBJ databases">
        <title>Microbes associate with the intestines of laboratory mice.</title>
        <authorList>
            <person name="Navarre W."/>
            <person name="Wong E."/>
            <person name="Huang K."/>
            <person name="Tropini C."/>
            <person name="Ng K."/>
            <person name="Yu B."/>
        </authorList>
    </citation>
    <scope>NUCLEOTIDE SEQUENCE</scope>
    <source>
        <strain evidence="1">NM73_A23</strain>
    </source>
</reference>
<proteinExistence type="predicted"/>
<protein>
    <submittedName>
        <fullName evidence="1">Uncharacterized protein</fullName>
    </submittedName>
</protein>
<dbReference type="EMBL" id="SRZC01000041">
    <property type="protein sequence ID" value="TGX79601.1"/>
    <property type="molecule type" value="Genomic_DNA"/>
</dbReference>
<name>A0AC61QLH2_9BACT</name>
<sequence length="79" mass="8506">MNTKTALLCAETNVSDEEVNVGFEWRRYYAPSTLPSSKVKCAVIDGKLTGALSGLNPEAYTTTALITPRTVVRPITESG</sequence>
<accession>A0AC61QLH2</accession>